<gene>
    <name evidence="2" type="ORF">HBH39_01105</name>
</gene>
<feature type="domain" description="VOC" evidence="1">
    <location>
        <begin position="10"/>
        <end position="126"/>
    </location>
</feature>
<dbReference type="PANTHER" id="PTHR33993:SF14">
    <property type="entry name" value="GB|AAF24581.1"/>
    <property type="match status" value="1"/>
</dbReference>
<dbReference type="PANTHER" id="PTHR33993">
    <property type="entry name" value="GLYOXALASE-RELATED"/>
    <property type="match status" value="1"/>
</dbReference>
<dbReference type="Proteomes" id="UP000502608">
    <property type="component" value="Chromosome"/>
</dbReference>
<evidence type="ECO:0000259" key="1">
    <source>
        <dbReference type="PROSITE" id="PS51819"/>
    </source>
</evidence>
<dbReference type="InterPro" id="IPR004360">
    <property type="entry name" value="Glyas_Fos-R_dOase_dom"/>
</dbReference>
<dbReference type="CDD" id="cd07247">
    <property type="entry name" value="SgaA_N_like"/>
    <property type="match status" value="2"/>
</dbReference>
<dbReference type="PROSITE" id="PS51819">
    <property type="entry name" value="VOC"/>
    <property type="match status" value="2"/>
</dbReference>
<dbReference type="KEGG" id="saes:HBH39_01105"/>
<reference evidence="2 3" key="1">
    <citation type="submission" date="2020-03" db="EMBL/GenBank/DDBJ databases">
        <title>Complete genome sequence of Shewanella sp.</title>
        <authorList>
            <person name="Kim Y.-S."/>
            <person name="Kim S.-J."/>
            <person name="Jung H.-K."/>
            <person name="Kim K.-H."/>
        </authorList>
    </citation>
    <scope>NUCLEOTIDE SEQUENCE [LARGE SCALE GENOMIC DNA]</scope>
    <source>
        <strain evidence="2 3">PN3F2</strain>
    </source>
</reference>
<organism evidence="2 3">
    <name type="scientific">Shewanella aestuarii</name>
    <dbReference type="NCBI Taxonomy" id="1028752"/>
    <lineage>
        <taxon>Bacteria</taxon>
        <taxon>Pseudomonadati</taxon>
        <taxon>Pseudomonadota</taxon>
        <taxon>Gammaproteobacteria</taxon>
        <taxon>Alteromonadales</taxon>
        <taxon>Shewanellaceae</taxon>
        <taxon>Shewanella</taxon>
    </lineage>
</organism>
<accession>A0A6G9QFD5</accession>
<proteinExistence type="predicted"/>
<protein>
    <submittedName>
        <fullName evidence="2">VOC family protein</fullName>
    </submittedName>
</protein>
<dbReference type="Gene3D" id="3.10.180.10">
    <property type="entry name" value="2,3-Dihydroxybiphenyl 1,2-Dioxygenase, domain 1"/>
    <property type="match status" value="2"/>
</dbReference>
<dbReference type="Pfam" id="PF00903">
    <property type="entry name" value="Glyoxalase"/>
    <property type="match status" value="2"/>
</dbReference>
<evidence type="ECO:0000313" key="2">
    <source>
        <dbReference type="EMBL" id="QIR13254.1"/>
    </source>
</evidence>
<evidence type="ECO:0000313" key="3">
    <source>
        <dbReference type="Proteomes" id="UP000502608"/>
    </source>
</evidence>
<keyword evidence="3" id="KW-1185">Reference proteome</keyword>
<feature type="domain" description="VOC" evidence="1">
    <location>
        <begin position="140"/>
        <end position="255"/>
    </location>
</feature>
<dbReference type="InterPro" id="IPR029068">
    <property type="entry name" value="Glyas_Bleomycin-R_OHBP_Dase"/>
</dbReference>
<dbReference type="EMBL" id="CP050313">
    <property type="protein sequence ID" value="QIR13254.1"/>
    <property type="molecule type" value="Genomic_DNA"/>
</dbReference>
<dbReference type="SUPFAM" id="SSF54593">
    <property type="entry name" value="Glyoxalase/Bleomycin resistance protein/Dihydroxybiphenyl dioxygenase"/>
    <property type="match status" value="2"/>
</dbReference>
<dbReference type="InterPro" id="IPR052164">
    <property type="entry name" value="Anthracycline_SecMetBiosynth"/>
</dbReference>
<dbReference type="AlphaFoldDB" id="A0A6G9QFD5"/>
<dbReference type="RefSeq" id="WP_167674803.1">
    <property type="nucleotide sequence ID" value="NZ_CP050313.1"/>
</dbReference>
<sequence>MKVTGYQQGQPCWAELASTDWAAAKVFYQSLFNWQAIDLSIPDGHYTLLQIDNEDVAAMYQLSGAMGIDAPTHWTVYFAVNDVDDTIELIKQAGGQLIVGPHNVGDAGRMALFADPEGSRFAIWQAINHIGIKQAQIPNTLCWVELACRDTQQASEFYAKTLGLQPQKVDMSGIEYTEWHVAAQAVGGMMQMSAEWGDIPAHWMLYFAVEDCDATVTRAIDLGAKICVPPTDIAHVGRYAVINDPQGGIFSVIALAES</sequence>
<name>A0A6G9QFD5_9GAMM</name>
<dbReference type="InterPro" id="IPR037523">
    <property type="entry name" value="VOC_core"/>
</dbReference>